<dbReference type="InterPro" id="IPR038152">
    <property type="entry name" value="Carbam_trans_C_sf"/>
</dbReference>
<organism evidence="4 5">
    <name type="scientific">Bacillus tequilensis</name>
    <dbReference type="NCBI Taxonomy" id="227866"/>
    <lineage>
        <taxon>Bacteria</taxon>
        <taxon>Bacillati</taxon>
        <taxon>Bacillota</taxon>
        <taxon>Bacilli</taxon>
        <taxon>Bacillales</taxon>
        <taxon>Bacillaceae</taxon>
        <taxon>Bacillus</taxon>
    </lineage>
</organism>
<evidence type="ECO:0000313" key="5">
    <source>
        <dbReference type="Proteomes" id="UP000501914"/>
    </source>
</evidence>
<evidence type="ECO:0000256" key="1">
    <source>
        <dbReference type="ARBA" id="ARBA00006129"/>
    </source>
</evidence>
<dbReference type="SUPFAM" id="SSF53067">
    <property type="entry name" value="Actin-like ATPase domain"/>
    <property type="match status" value="1"/>
</dbReference>
<dbReference type="RefSeq" id="WP_167872424.1">
    <property type="nucleotide sequence ID" value="NZ_CP048852.1"/>
</dbReference>
<dbReference type="Gene3D" id="3.90.870.20">
    <property type="entry name" value="Carbamoyltransferase, C-terminal domain"/>
    <property type="match status" value="1"/>
</dbReference>
<proteinExistence type="inferred from homology"/>
<reference evidence="4 5" key="1">
    <citation type="submission" date="2020-02" db="EMBL/GenBank/DDBJ databases">
        <title>Genome sequencing, annotation and comparative genomic analysis of Bacillus tequilensis EA-CB0015, an effective biological control agent against Pseudocercospora fijiensis in banana plants.</title>
        <authorList>
            <person name="Cuellar-Gaviria T.Z."/>
            <person name="Ju K.-S."/>
            <person name="Villegas-Escobar V."/>
        </authorList>
    </citation>
    <scope>NUCLEOTIDE SEQUENCE [LARGE SCALE GENOMIC DNA]</scope>
    <source>
        <strain evidence="4 5">EA-CB0015</strain>
    </source>
</reference>
<dbReference type="InterPro" id="IPR043129">
    <property type="entry name" value="ATPase_NBD"/>
</dbReference>
<evidence type="ECO:0008006" key="6">
    <source>
        <dbReference type="Google" id="ProtNLM"/>
    </source>
</evidence>
<evidence type="ECO:0000259" key="2">
    <source>
        <dbReference type="Pfam" id="PF02543"/>
    </source>
</evidence>
<keyword evidence="5" id="KW-1185">Reference proteome</keyword>
<dbReference type="PANTHER" id="PTHR34847">
    <property type="entry name" value="NODULATION PROTEIN U"/>
    <property type="match status" value="1"/>
</dbReference>
<dbReference type="InterPro" id="IPR051338">
    <property type="entry name" value="NodU/CmcH_Carbamoyltrnsfr"/>
</dbReference>
<dbReference type="KEGG" id="bteq:G4P54_09130"/>
<dbReference type="Pfam" id="PF02543">
    <property type="entry name" value="Carbam_trans_N"/>
    <property type="match status" value="1"/>
</dbReference>
<dbReference type="InterPro" id="IPR003696">
    <property type="entry name" value="Carbtransf_dom"/>
</dbReference>
<dbReference type="Pfam" id="PF16861">
    <property type="entry name" value="Carbam_trans_C"/>
    <property type="match status" value="1"/>
</dbReference>
<dbReference type="GO" id="GO:0003824">
    <property type="term" value="F:catalytic activity"/>
    <property type="evidence" value="ECO:0007669"/>
    <property type="project" value="InterPro"/>
</dbReference>
<dbReference type="CDD" id="cd24033">
    <property type="entry name" value="ASKHA_NBD_NodU_CmcH-like_N"/>
    <property type="match status" value="1"/>
</dbReference>
<dbReference type="AlphaFoldDB" id="A0A6H0WMP0"/>
<sequence>MITVGLNACIVNDDDEIRYVDGGGVCIFKDNHIAAAITEERLSYIKYDGGFKKSLPYVLESCNLSLEDVDQFVVSFYGVSINVPQFLIDHIKKEIGINEKQSLIVIPTHHLSHAYAAYFSSGYDSALIIINDNEGQIIGEKTSPYMFENTCERNSYYIGNKDKIKLVDRDFDYPYALGFGKLYNKITTYLGLGNYHNAGKTMGLSSYGSGAFENIGDAYRMDYDGNLHCIIEDTGDTEKDIKNLFSKLSVTIPDSRKRNEPLKQIHADMAEYIQKQLEKWTRVRAEFLLNKYNLSNICVGGGVALNCLSNSQLLDIKRVESVYVPSAPQDQGLCIGNALYGVIEDMKERNIPVSPNFNIPLYLGKEYRIKQEDLRIINKKYKGLTFKEMDNITTVGAKLLSEGKVIGWYQGKSEFGPRALGNRSILADPRDKLVMNRLNLEIKKREAFRPFAPSVILEKTSEYFINFRERSPSMMFTATVNPDKRNLLSAITHIDGTARLQTVQECDNELYYKLIKKFGEITGVYVVLDTSFNLNGMPIVETPEDAISCFAESNLDALILDNYLIWRI</sequence>
<gene>
    <name evidence="4" type="ORF">G4P54_09130</name>
</gene>
<feature type="domain" description="Carbamoyltransferase" evidence="2">
    <location>
        <begin position="104"/>
        <end position="339"/>
    </location>
</feature>
<dbReference type="PANTHER" id="PTHR34847:SF1">
    <property type="entry name" value="NODULATION PROTEIN U"/>
    <property type="match status" value="1"/>
</dbReference>
<accession>A0A6H0WMP0</accession>
<comment type="similarity">
    <text evidence="1">Belongs to the NodU/CmcH family.</text>
</comment>
<name>A0A6H0WMP0_9BACI</name>
<dbReference type="InterPro" id="IPR031730">
    <property type="entry name" value="Carbam_trans_C"/>
</dbReference>
<dbReference type="EMBL" id="CP048852">
    <property type="protein sequence ID" value="QIW79955.1"/>
    <property type="molecule type" value="Genomic_DNA"/>
</dbReference>
<protein>
    <recommendedName>
        <fullName evidence="6">Carbamoyltransferase</fullName>
    </recommendedName>
</protein>
<dbReference type="Proteomes" id="UP000501914">
    <property type="component" value="Chromosome"/>
</dbReference>
<evidence type="ECO:0000259" key="3">
    <source>
        <dbReference type="Pfam" id="PF16861"/>
    </source>
</evidence>
<dbReference type="Gene3D" id="3.30.420.40">
    <property type="match status" value="2"/>
</dbReference>
<evidence type="ECO:0000313" key="4">
    <source>
        <dbReference type="EMBL" id="QIW79955.1"/>
    </source>
</evidence>
<feature type="domain" description="Carbamoyltransferase C-terminal" evidence="3">
    <location>
        <begin position="397"/>
        <end position="566"/>
    </location>
</feature>